<evidence type="ECO:0000256" key="4">
    <source>
        <dbReference type="ARBA" id="ARBA00022679"/>
    </source>
</evidence>
<keyword evidence="4 10" id="KW-0808">Transferase</keyword>
<keyword evidence="5 8" id="KW-0812">Transmembrane</keyword>
<dbReference type="PANTHER" id="PTHR33908:SF11">
    <property type="entry name" value="MEMBRANE PROTEIN"/>
    <property type="match status" value="1"/>
</dbReference>
<sequence>MTSKLSKTFIYFLGTLFIINLVQSYFTQLIFDESYYWYYAQNMAWGYFDHPPMVALLIKISSFFFEGELGVRFMSCILSVGTYIILWDLVDNPIKRKYIPHFFALGFSITLLNAYGFLTLPDTPLLFFTALFLWAYKKFLERENVWSAIFLGVVMAALMYSKYHAVLVIAFVLLSNLKLVLNKYAWLAVIVALLCYTPHFIWLYENDFVSIKYHLTERPNQAYSFSKFTAGFFLNLVALFGLTFPLVYWSLYKTKITDTFIKALVYLTYGVILFFFISSFNRRVQTQWIIVIAIPLFVLTYQYTLQNPNFRKWLYRLAVINIVLLTYARFWLVHQPLLPITYESHRNREWVKEITDKVGDMPIVFENSYRNAPMYAFYTGNTSFSLNNIMYRQNQYTIDSSEYKVQHQKVLYVSGYLSGGDVTLRNKNGDIYYGKYIEDFESFRKLRCIVDVESFDLDSNEELVLKVYNPYQEDIDLKKIKFNVAYTNDYKKVKETQPLKTDLKDGQTPFLKAKDTTYFTFKLPKPKMEKPGYAKLSISENGLYTGLNGKTIPVN</sequence>
<evidence type="ECO:0000256" key="5">
    <source>
        <dbReference type="ARBA" id="ARBA00022692"/>
    </source>
</evidence>
<organism evidence="10 11">
    <name type="scientific">Costertonia aggregata</name>
    <dbReference type="NCBI Taxonomy" id="343403"/>
    <lineage>
        <taxon>Bacteria</taxon>
        <taxon>Pseudomonadati</taxon>
        <taxon>Bacteroidota</taxon>
        <taxon>Flavobacteriia</taxon>
        <taxon>Flavobacteriales</taxon>
        <taxon>Flavobacteriaceae</taxon>
        <taxon>Costertonia</taxon>
    </lineage>
</organism>
<keyword evidence="6 8" id="KW-1133">Transmembrane helix</keyword>
<dbReference type="InterPro" id="IPR050297">
    <property type="entry name" value="LipidA_mod_glycosyltrf_83"/>
</dbReference>
<feature type="transmembrane region" description="Helical" evidence="8">
    <location>
        <begin position="69"/>
        <end position="90"/>
    </location>
</feature>
<evidence type="ECO:0000313" key="10">
    <source>
        <dbReference type="EMBL" id="QLG45684.1"/>
    </source>
</evidence>
<keyword evidence="7 8" id="KW-0472">Membrane</keyword>
<feature type="transmembrane region" description="Helical" evidence="8">
    <location>
        <begin position="263"/>
        <end position="280"/>
    </location>
</feature>
<dbReference type="RefSeq" id="WP_179241971.1">
    <property type="nucleotide sequence ID" value="NZ_CP058595.1"/>
</dbReference>
<keyword evidence="11" id="KW-1185">Reference proteome</keyword>
<feature type="transmembrane region" description="Helical" evidence="8">
    <location>
        <begin position="184"/>
        <end position="204"/>
    </location>
</feature>
<evidence type="ECO:0000256" key="7">
    <source>
        <dbReference type="ARBA" id="ARBA00023136"/>
    </source>
</evidence>
<dbReference type="KEGG" id="cagg:HYG79_10105"/>
<dbReference type="InterPro" id="IPR038731">
    <property type="entry name" value="RgtA/B/C-like"/>
</dbReference>
<keyword evidence="2" id="KW-1003">Cell membrane</keyword>
<dbReference type="PANTHER" id="PTHR33908">
    <property type="entry name" value="MANNOSYLTRANSFERASE YKCB-RELATED"/>
    <property type="match status" value="1"/>
</dbReference>
<dbReference type="GO" id="GO:0016763">
    <property type="term" value="F:pentosyltransferase activity"/>
    <property type="evidence" value="ECO:0007669"/>
    <property type="project" value="TreeGrafter"/>
</dbReference>
<proteinExistence type="predicted"/>
<name>A0A7H9AQH5_9FLAO</name>
<feature type="transmembrane region" description="Helical" evidence="8">
    <location>
        <begin position="286"/>
        <end position="304"/>
    </location>
</feature>
<dbReference type="Pfam" id="PF13231">
    <property type="entry name" value="PMT_2"/>
    <property type="match status" value="1"/>
</dbReference>
<dbReference type="GO" id="GO:0009103">
    <property type="term" value="P:lipopolysaccharide biosynthetic process"/>
    <property type="evidence" value="ECO:0007669"/>
    <property type="project" value="UniProtKB-ARBA"/>
</dbReference>
<evidence type="ECO:0000256" key="3">
    <source>
        <dbReference type="ARBA" id="ARBA00022676"/>
    </source>
</evidence>
<dbReference type="EMBL" id="CP058595">
    <property type="protein sequence ID" value="QLG45684.1"/>
    <property type="molecule type" value="Genomic_DNA"/>
</dbReference>
<reference evidence="10 11" key="1">
    <citation type="journal article" date="2006" name="Int. J. Syst. Evol. Microbiol.">
        <title>Costertonia aggregata gen. nov., sp. nov., a mesophilic marine bacterium of the family Flavobacteriaceae, isolated from a mature biofilm.</title>
        <authorList>
            <person name="Kwon K.K."/>
            <person name="Lee Y.K."/>
            <person name="Lee H.K."/>
        </authorList>
    </citation>
    <scope>NUCLEOTIDE SEQUENCE [LARGE SCALE GENOMIC DNA]</scope>
    <source>
        <strain evidence="10 11">KCCM 42265</strain>
    </source>
</reference>
<feature type="transmembrane region" description="Helical" evidence="8">
    <location>
        <begin position="228"/>
        <end position="251"/>
    </location>
</feature>
<feature type="domain" description="Glycosyltransferase RgtA/B/C/D-like" evidence="9">
    <location>
        <begin position="49"/>
        <end position="202"/>
    </location>
</feature>
<feature type="transmembrane region" description="Helical" evidence="8">
    <location>
        <begin position="313"/>
        <end position="332"/>
    </location>
</feature>
<evidence type="ECO:0000259" key="9">
    <source>
        <dbReference type="Pfam" id="PF13231"/>
    </source>
</evidence>
<gene>
    <name evidence="10" type="ORF">HYG79_10105</name>
</gene>
<comment type="subcellular location">
    <subcellularLocation>
        <location evidence="1">Cell membrane</location>
        <topology evidence="1">Multi-pass membrane protein</topology>
    </subcellularLocation>
</comment>
<evidence type="ECO:0000256" key="8">
    <source>
        <dbReference type="SAM" id="Phobius"/>
    </source>
</evidence>
<dbReference type="GO" id="GO:0005886">
    <property type="term" value="C:plasma membrane"/>
    <property type="evidence" value="ECO:0007669"/>
    <property type="project" value="UniProtKB-SubCell"/>
</dbReference>
<feature type="transmembrane region" description="Helical" evidence="8">
    <location>
        <begin position="102"/>
        <end position="135"/>
    </location>
</feature>
<evidence type="ECO:0000256" key="6">
    <source>
        <dbReference type="ARBA" id="ARBA00022989"/>
    </source>
</evidence>
<protein>
    <submittedName>
        <fullName evidence="10">Glycosyltransferase family 39 protein</fullName>
    </submittedName>
</protein>
<feature type="transmembrane region" description="Helical" evidence="8">
    <location>
        <begin position="147"/>
        <end position="172"/>
    </location>
</feature>
<dbReference type="AlphaFoldDB" id="A0A7H9AQH5"/>
<dbReference type="Proteomes" id="UP000509302">
    <property type="component" value="Chromosome"/>
</dbReference>
<evidence type="ECO:0000256" key="2">
    <source>
        <dbReference type="ARBA" id="ARBA00022475"/>
    </source>
</evidence>
<accession>A0A7H9AQH5</accession>
<evidence type="ECO:0000313" key="11">
    <source>
        <dbReference type="Proteomes" id="UP000509302"/>
    </source>
</evidence>
<keyword evidence="3" id="KW-0328">Glycosyltransferase</keyword>
<evidence type="ECO:0000256" key="1">
    <source>
        <dbReference type="ARBA" id="ARBA00004651"/>
    </source>
</evidence>